<organism evidence="1 2">
    <name type="scientific">Sphingobium phenoxybenzoativorans</name>
    <dbReference type="NCBI Taxonomy" id="1592790"/>
    <lineage>
        <taxon>Bacteria</taxon>
        <taxon>Pseudomonadati</taxon>
        <taxon>Pseudomonadota</taxon>
        <taxon>Alphaproteobacteria</taxon>
        <taxon>Sphingomonadales</taxon>
        <taxon>Sphingomonadaceae</taxon>
        <taxon>Sphingobium</taxon>
    </lineage>
</organism>
<dbReference type="KEGG" id="spph:KFK14_01695"/>
<dbReference type="Proteomes" id="UP000681425">
    <property type="component" value="Chromosome"/>
</dbReference>
<accession>A0A975K8Y4</accession>
<dbReference type="RefSeq" id="WP_070157918.1">
    <property type="nucleotide sequence ID" value="NZ_CP073910.1"/>
</dbReference>
<protein>
    <submittedName>
        <fullName evidence="1">Uncharacterized protein</fullName>
    </submittedName>
</protein>
<sequence>MTNDLEVRWDTADNMGWDLQIHVNDGGSLLLALIHRTLIDKAAPGVEGDTVTKAGAIRDRVEAAIASAYQNQRFSSIYEAGSAFVMHRGLTITAADF</sequence>
<name>A0A975K8Y4_9SPHN</name>
<reference evidence="1" key="1">
    <citation type="submission" date="2021-04" db="EMBL/GenBank/DDBJ databases">
        <title>Isolation of p-tert-butylphenol degrading bacteria Sphingobium phenoxybenzoativorans Tas13 from active sludge.</title>
        <authorList>
            <person name="Li Y."/>
        </authorList>
    </citation>
    <scope>NUCLEOTIDE SEQUENCE</scope>
    <source>
        <strain evidence="1">Tas13</strain>
    </source>
</reference>
<dbReference type="AlphaFoldDB" id="A0A975K8Y4"/>
<gene>
    <name evidence="1" type="ORF">KFK14_01695</name>
</gene>
<evidence type="ECO:0000313" key="1">
    <source>
        <dbReference type="EMBL" id="QUT06228.1"/>
    </source>
</evidence>
<keyword evidence="2" id="KW-1185">Reference proteome</keyword>
<evidence type="ECO:0000313" key="2">
    <source>
        <dbReference type="Proteomes" id="UP000681425"/>
    </source>
</evidence>
<dbReference type="EMBL" id="CP073910">
    <property type="protein sequence ID" value="QUT06228.1"/>
    <property type="molecule type" value="Genomic_DNA"/>
</dbReference>
<proteinExistence type="predicted"/>